<name>A0A7L6N2E8_9MOLU</name>
<protein>
    <submittedName>
        <fullName evidence="2">DUF2971 domain-containing protein</fullName>
    </submittedName>
</protein>
<gene>
    <name evidence="2" type="ORF">HF295_00395</name>
</gene>
<keyword evidence="3" id="KW-1185">Reference proteome</keyword>
<keyword evidence="1" id="KW-0175">Coiled coil</keyword>
<evidence type="ECO:0000256" key="1">
    <source>
        <dbReference type="SAM" id="Coils"/>
    </source>
</evidence>
<evidence type="ECO:0000313" key="3">
    <source>
        <dbReference type="Proteomes" id="UP000512167"/>
    </source>
</evidence>
<dbReference type="AlphaFoldDB" id="A0A7L6N2E8"/>
<dbReference type="InterPro" id="IPR021352">
    <property type="entry name" value="DUF2971"/>
</dbReference>
<reference evidence="2 3" key="1">
    <citation type="submission" date="2020-04" db="EMBL/GenBank/DDBJ databases">
        <authorList>
            <person name="Zheng R.K."/>
            <person name="Sun C.M."/>
        </authorList>
    </citation>
    <scope>NUCLEOTIDE SEQUENCE [LARGE SCALE GENOMIC DNA]</scope>
    <source>
        <strain evidence="3">zrk29</strain>
    </source>
</reference>
<accession>A0A7L6N2E8</accession>
<dbReference type="KEGG" id="tbk:HF295_00395"/>
<proteinExistence type="predicted"/>
<feature type="coiled-coil region" evidence="1">
    <location>
        <begin position="162"/>
        <end position="189"/>
    </location>
</feature>
<organism evidence="2 3">
    <name type="scientific">Hujiaoplasma nucleasis</name>
    <dbReference type="NCBI Taxonomy" id="2725268"/>
    <lineage>
        <taxon>Bacteria</taxon>
        <taxon>Bacillati</taxon>
        <taxon>Mycoplasmatota</taxon>
        <taxon>Mollicutes</taxon>
        <taxon>Candidatus Izemoplasmatales</taxon>
        <taxon>Hujiaoplasmataceae</taxon>
        <taxon>Hujiaoplasma</taxon>
    </lineage>
</organism>
<dbReference type="EMBL" id="CP051151">
    <property type="protein sequence ID" value="QLY39397.1"/>
    <property type="molecule type" value="Genomic_DNA"/>
</dbReference>
<dbReference type="Proteomes" id="UP000512167">
    <property type="component" value="Chromosome"/>
</dbReference>
<dbReference type="RefSeq" id="WP_312031864.1">
    <property type="nucleotide sequence ID" value="NZ_CP051151.1"/>
</dbReference>
<sequence>MLKKNDFKLYRYIPVHQFLNDRGKVKKNLLHKKQFGIESLLNKYIFHNKPSFFNDPYDCVFGISLNNFFRELLGQFTEIKGIGDVMQELQNNPSIFNLDDARRELSQYEIAPNIKKYIEFIFDLTEEVITEQETFDINKGIISFSKKIMSHPEMYIDLLKPFISQEIDKDKLTNDMKNMQERIGEENLAKIKVDPVNIRINDFKEMSEFAGIGPGFQQTEDKINDSVTNFNDRIFDFIDNRFGIASLTTRFNNALMWSHYASSHTGICIEYDFTDYIDQLETSKMLLFPINYSDKRITIDQSILDRIDLKNIEEKGKKDLLKLFFDGLYTKNDIWKYEDEIRSITLVNETEDKDARKMYINNISAIYLGSKMTESTKRSLLKLISGDAYFDNLKIFEMKNDISEYKATPSRLK</sequence>
<dbReference type="Pfam" id="PF11185">
    <property type="entry name" value="DUF2971"/>
    <property type="match status" value="1"/>
</dbReference>
<evidence type="ECO:0000313" key="2">
    <source>
        <dbReference type="EMBL" id="QLY39397.1"/>
    </source>
</evidence>